<reference evidence="2 3" key="1">
    <citation type="submission" date="2019-02" db="EMBL/GenBank/DDBJ databases">
        <title>Investigation of anaerobic lignin degradation for improved lignocellulosic biofuels.</title>
        <authorList>
            <person name="Deangelis K."/>
        </authorList>
    </citation>
    <scope>NUCLEOTIDE SEQUENCE [LARGE SCALE GENOMIC DNA]</scope>
    <source>
        <strain evidence="2 3">159R</strain>
    </source>
</reference>
<name>A0A4R1NK25_9GAMM</name>
<dbReference type="Pfam" id="PF13744">
    <property type="entry name" value="HTH_37"/>
    <property type="match status" value="1"/>
</dbReference>
<sequence>MSEQIETGSGNVYEDLGFFDAAEMQVKAQLATKIAGIIRAKHLTQIQASELLGIPQPKLSGMLRGQFRGISEAKMMECLIRLGRDVEIVVGKARRSPHKASLKVRFAG</sequence>
<evidence type="ECO:0000313" key="3">
    <source>
        <dbReference type="Proteomes" id="UP000294555"/>
    </source>
</evidence>
<dbReference type="SUPFAM" id="SSF47413">
    <property type="entry name" value="lambda repressor-like DNA-binding domains"/>
    <property type="match status" value="1"/>
</dbReference>
<dbReference type="Proteomes" id="UP000294555">
    <property type="component" value="Unassembled WGS sequence"/>
</dbReference>
<comment type="caution">
    <text evidence="2">The sequence shown here is derived from an EMBL/GenBank/DDBJ whole genome shotgun (WGS) entry which is preliminary data.</text>
</comment>
<evidence type="ECO:0000259" key="1">
    <source>
        <dbReference type="Pfam" id="PF13744"/>
    </source>
</evidence>
<dbReference type="InterPro" id="IPR010982">
    <property type="entry name" value="Lambda_DNA-bd_dom_sf"/>
</dbReference>
<accession>A0A4R1NK25</accession>
<dbReference type="RefSeq" id="WP_132923332.1">
    <property type="nucleotide sequence ID" value="NZ_SJOI01000001.1"/>
</dbReference>
<dbReference type="EMBL" id="SJOI01000001">
    <property type="protein sequence ID" value="TCL04550.1"/>
    <property type="molecule type" value="Genomic_DNA"/>
</dbReference>
<proteinExistence type="predicted"/>
<dbReference type="Gene3D" id="1.10.260.40">
    <property type="entry name" value="lambda repressor-like DNA-binding domains"/>
    <property type="match status" value="1"/>
</dbReference>
<keyword evidence="2" id="KW-0238">DNA-binding</keyword>
<dbReference type="GO" id="GO:0003677">
    <property type="term" value="F:DNA binding"/>
    <property type="evidence" value="ECO:0007669"/>
    <property type="project" value="UniProtKB-KW"/>
</dbReference>
<gene>
    <name evidence="2" type="ORF">EZJ58_2675</name>
</gene>
<keyword evidence="3" id="KW-1185">Reference proteome</keyword>
<evidence type="ECO:0000313" key="2">
    <source>
        <dbReference type="EMBL" id="TCL04550.1"/>
    </source>
</evidence>
<dbReference type="AlphaFoldDB" id="A0A4R1NK25"/>
<feature type="domain" description="HigA2-like helix-turn-helix" evidence="1">
    <location>
        <begin position="12"/>
        <end position="90"/>
    </location>
</feature>
<dbReference type="OrthoDB" id="129377at2"/>
<protein>
    <submittedName>
        <fullName evidence="2">Putative XRE-type DNA-binding protein</fullName>
    </submittedName>
</protein>
<organism evidence="2 3">
    <name type="scientific">Sodalis ligni</name>
    <dbReference type="NCBI Taxonomy" id="2697027"/>
    <lineage>
        <taxon>Bacteria</taxon>
        <taxon>Pseudomonadati</taxon>
        <taxon>Pseudomonadota</taxon>
        <taxon>Gammaproteobacteria</taxon>
        <taxon>Enterobacterales</taxon>
        <taxon>Bruguierivoracaceae</taxon>
        <taxon>Sodalis</taxon>
    </lineage>
</organism>
<dbReference type="InterPro" id="IPR039554">
    <property type="entry name" value="HigA2-like_HTH"/>
</dbReference>